<feature type="transmembrane region" description="Helical" evidence="1">
    <location>
        <begin position="101"/>
        <end position="120"/>
    </location>
</feature>
<accession>A0ABM1E414</accession>
<name>A0ABM1E414_PRICU</name>
<feature type="transmembrane region" description="Helical" evidence="1">
    <location>
        <begin position="140"/>
        <end position="164"/>
    </location>
</feature>
<dbReference type="Proteomes" id="UP000695022">
    <property type="component" value="Unplaced"/>
</dbReference>
<feature type="transmembrane region" description="Helical" evidence="1">
    <location>
        <begin position="253"/>
        <end position="275"/>
    </location>
</feature>
<keyword evidence="1" id="KW-0472">Membrane</keyword>
<organism evidence="2 3">
    <name type="scientific">Priapulus caudatus</name>
    <name type="common">Priapulid worm</name>
    <dbReference type="NCBI Taxonomy" id="37621"/>
    <lineage>
        <taxon>Eukaryota</taxon>
        <taxon>Metazoa</taxon>
        <taxon>Ecdysozoa</taxon>
        <taxon>Scalidophora</taxon>
        <taxon>Priapulida</taxon>
        <taxon>Priapulimorpha</taxon>
        <taxon>Priapulimorphida</taxon>
        <taxon>Priapulidae</taxon>
        <taxon>Priapulus</taxon>
    </lineage>
</organism>
<feature type="transmembrane region" description="Helical" evidence="1">
    <location>
        <begin position="373"/>
        <end position="392"/>
    </location>
</feature>
<evidence type="ECO:0000313" key="2">
    <source>
        <dbReference type="Proteomes" id="UP000695022"/>
    </source>
</evidence>
<evidence type="ECO:0000313" key="3">
    <source>
        <dbReference type="RefSeq" id="XP_014666935.1"/>
    </source>
</evidence>
<proteinExistence type="predicted"/>
<keyword evidence="2" id="KW-1185">Reference proteome</keyword>
<dbReference type="RefSeq" id="XP_014666935.1">
    <property type="nucleotide sequence ID" value="XM_014811449.1"/>
</dbReference>
<feature type="transmembrane region" description="Helical" evidence="1">
    <location>
        <begin position="210"/>
        <end position="233"/>
    </location>
</feature>
<dbReference type="GeneID" id="106808644"/>
<evidence type="ECO:0000256" key="1">
    <source>
        <dbReference type="SAM" id="Phobius"/>
    </source>
</evidence>
<gene>
    <name evidence="3" type="primary">LOC106808644</name>
</gene>
<sequence length="488" mass="54614">MVLSSARSRVGAMDPSWETPFSLTTTSIIDGVDTWEQTKEAAEFSDKDKGCTDSQADRSGLYSPVTNAIYRTMRIWMGFILLAGGIASIPVAVNSRFGRRVIYMAMTAYSVICLTMHWLMTAKSVWALTKYEELQERKTSLLVIVGSCWILSNTLMTTCLWISFQCKNGMKAFFHYWHDVWGSDLSQAVGRSGVFGDSCRIFFTKQNRSLIIRCAIHVAITLVLVVISLAFGILDPDKMILRAFAEPLDSATFRHLATFMMVFGVITYITIPFLFCMWCHLLGRQFSAVALSVEILGRIVRGRHRGDRRGLAALPACDVGMLRHVARRAPPLRVDDAELDDGTITALLGRLRCEHHKLCGAVERLDVTFSQMLLLLYATNLPLLCFTAYLLATASLDRWTFTAIALFMVMQTYLVVGVSLYAASLNIKAHSAKDSVFGFPIKECDEPSNSIILEINLFLFRLTGEPMDFRCQHVCHHQGVLMTVSSND</sequence>
<protein>
    <submittedName>
        <fullName evidence="3">Uncharacterized protein LOC106808644</fullName>
    </submittedName>
</protein>
<keyword evidence="1" id="KW-0812">Transmembrane</keyword>
<keyword evidence="1" id="KW-1133">Transmembrane helix</keyword>
<feature type="transmembrane region" description="Helical" evidence="1">
    <location>
        <begin position="398"/>
        <end position="423"/>
    </location>
</feature>
<reference evidence="3" key="1">
    <citation type="submission" date="2025-08" db="UniProtKB">
        <authorList>
            <consortium name="RefSeq"/>
        </authorList>
    </citation>
    <scope>IDENTIFICATION</scope>
</reference>
<feature type="transmembrane region" description="Helical" evidence="1">
    <location>
        <begin position="75"/>
        <end position="94"/>
    </location>
</feature>